<name>A0AAW6LS08_RHOSG</name>
<organism evidence="1 2">
    <name type="scientific">Rhodococcus qingshengii</name>
    <dbReference type="NCBI Taxonomy" id="334542"/>
    <lineage>
        <taxon>Bacteria</taxon>
        <taxon>Bacillati</taxon>
        <taxon>Actinomycetota</taxon>
        <taxon>Actinomycetes</taxon>
        <taxon>Mycobacteriales</taxon>
        <taxon>Nocardiaceae</taxon>
        <taxon>Rhodococcus</taxon>
        <taxon>Rhodococcus erythropolis group</taxon>
    </lineage>
</organism>
<accession>A0AAW6LS08</accession>
<comment type="caution">
    <text evidence="1">The sequence shown here is derived from an EMBL/GenBank/DDBJ whole genome shotgun (WGS) entry which is preliminary data.</text>
</comment>
<dbReference type="RefSeq" id="WP_275233105.1">
    <property type="nucleotide sequence ID" value="NZ_JARDXE010000039.1"/>
</dbReference>
<proteinExistence type="predicted"/>
<reference evidence="1" key="1">
    <citation type="submission" date="2023-02" db="EMBL/GenBank/DDBJ databases">
        <title>A novel hydrolase synthesized by Rhodococcus erythropolis HQ is responsible for the detoxification of Zearalenone.</title>
        <authorList>
            <person name="Hu J."/>
            <person name="Xu J."/>
        </authorList>
    </citation>
    <scope>NUCLEOTIDE SEQUENCE</scope>
    <source>
        <strain evidence="1">HQ</strain>
    </source>
</reference>
<protein>
    <recommendedName>
        <fullName evidence="3">PD-(D/E)XK motif protein</fullName>
    </recommendedName>
</protein>
<gene>
    <name evidence="1" type="ORF">PXH69_33860</name>
</gene>
<evidence type="ECO:0000313" key="1">
    <source>
        <dbReference type="EMBL" id="MDE8649953.1"/>
    </source>
</evidence>
<evidence type="ECO:0008006" key="3">
    <source>
        <dbReference type="Google" id="ProtNLM"/>
    </source>
</evidence>
<dbReference type="EMBL" id="JARDXE010000039">
    <property type="protein sequence ID" value="MDE8649953.1"/>
    <property type="molecule type" value="Genomic_DNA"/>
</dbReference>
<dbReference type="AlphaFoldDB" id="A0AAW6LS08"/>
<dbReference type="Proteomes" id="UP001217325">
    <property type="component" value="Unassembled WGS sequence"/>
</dbReference>
<evidence type="ECO:0000313" key="2">
    <source>
        <dbReference type="Proteomes" id="UP001217325"/>
    </source>
</evidence>
<sequence>MTMTRVPQMFTKEVHATRALGAALHQNPDFALSWLGRFGIQASEILSIDVEHEYLGPETQKLRRADIYLEFTQGCAGSSEKRCLVVEAKVEALVDDEQLIDAGTYADWALSLIPHGIPKPTISGALVETWEALITRMHDTGDPVLAFVATQFDLIVNSDKVQRRRRLAMLVSQVSVPPGWELCENNSSKGGLLSTFWGPARGERHVHIEVSNEYRGREIAPRAKVLVCSSTSHIDPVVIEVLRDTVLPTTHSTRVGYRTNSGARDAETRSALDKAGVPKWRTHGFGEKQLAYGWSGYGPVVELRSEDHMPVDIEEWLRLAFESGIAFDAALAAEM</sequence>